<evidence type="ECO:0000256" key="5">
    <source>
        <dbReference type="ARBA" id="ARBA00023136"/>
    </source>
</evidence>
<dbReference type="GO" id="GO:0140359">
    <property type="term" value="F:ABC-type transporter activity"/>
    <property type="evidence" value="ECO:0007669"/>
    <property type="project" value="InterPro"/>
</dbReference>
<sequence length="375" mass="41631">MEEPSFFRLMRKEFSSLPRNKMLILNACFMVALVFLIGFLYRAGALKSIPLVVADLDQSSTSRIISQGFSESEKFTVTQVSDYPAALEMIKEGKAIAGLVIPEDLSADIKNQKGTELLLIIDGTNYIAANTAYAKASEILQTLNAGIALETLQGKGFLPDEAQATVQRVILEQKILYNPDYNYAYYLSYGVFSAGIFSLAMSAIALTLCRQKRTHHFSLGELGAKIITYGVFASVVTNIIFRLAEMVFKLPARGSLGSFFALTLPYGLLIAVFALMLFSLAREEVRIFQAAVFFATPLFFVTGYTWPFQSIPDLLRPVYYLNPLTPFLNGARACLVMGADWGVLAKYVVWQLGLVTLYLPCAFLFYKSRTHRSAC</sequence>
<reference evidence="8 9" key="1">
    <citation type="submission" date="2016-10" db="EMBL/GenBank/DDBJ databases">
        <title>Complete Genome Sequence of Peptococcaceae strain DCMF.</title>
        <authorList>
            <person name="Edwards R.J."/>
            <person name="Holland S.I."/>
            <person name="Deshpande N.P."/>
            <person name="Wong Y.K."/>
            <person name="Ertan H."/>
            <person name="Manefield M."/>
            <person name="Russell T.L."/>
            <person name="Lee M.J."/>
        </authorList>
    </citation>
    <scope>NUCLEOTIDE SEQUENCE [LARGE SCALE GENOMIC DNA]</scope>
    <source>
        <strain evidence="8 9">DCMF</strain>
    </source>
</reference>
<dbReference type="OrthoDB" id="9788252at2"/>
<dbReference type="PANTHER" id="PTHR30294:SF29">
    <property type="entry name" value="MULTIDRUG ABC TRANSPORTER PERMEASE YBHS-RELATED"/>
    <property type="match status" value="1"/>
</dbReference>
<dbReference type="KEGG" id="fwa:DCMF_15300"/>
<dbReference type="AlphaFoldDB" id="A0A3G1KU51"/>
<keyword evidence="2" id="KW-1003">Cell membrane</keyword>
<keyword evidence="9" id="KW-1185">Reference proteome</keyword>
<evidence type="ECO:0000256" key="6">
    <source>
        <dbReference type="SAM" id="Phobius"/>
    </source>
</evidence>
<dbReference type="Gene3D" id="3.40.1710.10">
    <property type="entry name" value="abc type-2 transporter like domain"/>
    <property type="match status" value="1"/>
</dbReference>
<dbReference type="GO" id="GO:0005886">
    <property type="term" value="C:plasma membrane"/>
    <property type="evidence" value="ECO:0007669"/>
    <property type="project" value="UniProtKB-SubCell"/>
</dbReference>
<dbReference type="InterPro" id="IPR051449">
    <property type="entry name" value="ABC-2_transporter_component"/>
</dbReference>
<feature type="transmembrane region" description="Helical" evidence="6">
    <location>
        <begin position="226"/>
        <end position="244"/>
    </location>
</feature>
<dbReference type="InterPro" id="IPR013525">
    <property type="entry name" value="ABC2_TM"/>
</dbReference>
<feature type="domain" description="ABC-2 type transporter transmembrane" evidence="7">
    <location>
        <begin position="27"/>
        <end position="357"/>
    </location>
</feature>
<feature type="transmembrane region" description="Helical" evidence="6">
    <location>
        <begin position="287"/>
        <end position="306"/>
    </location>
</feature>
<keyword evidence="4 6" id="KW-1133">Transmembrane helix</keyword>
<feature type="transmembrane region" description="Helical" evidence="6">
    <location>
        <begin position="256"/>
        <end position="280"/>
    </location>
</feature>
<dbReference type="PANTHER" id="PTHR30294">
    <property type="entry name" value="MEMBRANE COMPONENT OF ABC TRANSPORTER YHHJ-RELATED"/>
    <property type="match status" value="1"/>
</dbReference>
<evidence type="ECO:0000256" key="4">
    <source>
        <dbReference type="ARBA" id="ARBA00022989"/>
    </source>
</evidence>
<name>A0A3G1KU51_FORW1</name>
<proteinExistence type="predicted"/>
<evidence type="ECO:0000313" key="8">
    <source>
        <dbReference type="EMBL" id="ATW25960.1"/>
    </source>
</evidence>
<accession>A0A3G1KU51</accession>
<keyword evidence="3 6" id="KW-0812">Transmembrane</keyword>
<feature type="transmembrane region" description="Helical" evidence="6">
    <location>
        <begin position="347"/>
        <end position="366"/>
    </location>
</feature>
<dbReference type="EMBL" id="CP017634">
    <property type="protein sequence ID" value="ATW25960.1"/>
    <property type="molecule type" value="Genomic_DNA"/>
</dbReference>
<organism evidence="8 9">
    <name type="scientific">Formimonas warabiya</name>
    <dbReference type="NCBI Taxonomy" id="1761012"/>
    <lineage>
        <taxon>Bacteria</taxon>
        <taxon>Bacillati</taxon>
        <taxon>Bacillota</taxon>
        <taxon>Clostridia</taxon>
        <taxon>Eubacteriales</taxon>
        <taxon>Peptococcaceae</taxon>
        <taxon>Candidatus Formimonas</taxon>
    </lineage>
</organism>
<evidence type="ECO:0000256" key="1">
    <source>
        <dbReference type="ARBA" id="ARBA00004651"/>
    </source>
</evidence>
<dbReference type="Pfam" id="PF12698">
    <property type="entry name" value="ABC2_membrane_3"/>
    <property type="match status" value="1"/>
</dbReference>
<evidence type="ECO:0000259" key="7">
    <source>
        <dbReference type="Pfam" id="PF12698"/>
    </source>
</evidence>
<dbReference type="RefSeq" id="WP_148135225.1">
    <property type="nucleotide sequence ID" value="NZ_CP017634.1"/>
</dbReference>
<evidence type="ECO:0000256" key="3">
    <source>
        <dbReference type="ARBA" id="ARBA00022692"/>
    </source>
</evidence>
<evidence type="ECO:0000256" key="2">
    <source>
        <dbReference type="ARBA" id="ARBA00022475"/>
    </source>
</evidence>
<gene>
    <name evidence="8" type="ORF">DCMF_15300</name>
</gene>
<protein>
    <recommendedName>
        <fullName evidence="7">ABC-2 type transporter transmembrane domain-containing protein</fullName>
    </recommendedName>
</protein>
<feature type="transmembrane region" description="Helical" evidence="6">
    <location>
        <begin position="183"/>
        <end position="206"/>
    </location>
</feature>
<dbReference type="Proteomes" id="UP000323521">
    <property type="component" value="Chromosome"/>
</dbReference>
<keyword evidence="5 6" id="KW-0472">Membrane</keyword>
<feature type="transmembrane region" description="Helical" evidence="6">
    <location>
        <begin position="21"/>
        <end position="41"/>
    </location>
</feature>
<evidence type="ECO:0000313" key="9">
    <source>
        <dbReference type="Proteomes" id="UP000323521"/>
    </source>
</evidence>
<comment type="subcellular location">
    <subcellularLocation>
        <location evidence="1">Cell membrane</location>
        <topology evidence="1">Multi-pass membrane protein</topology>
    </subcellularLocation>
</comment>